<name>A0A330L090_9BACT</name>
<organism evidence="1 2">
    <name type="scientific">Nitrospira lenta</name>
    <dbReference type="NCBI Taxonomy" id="1436998"/>
    <lineage>
        <taxon>Bacteria</taxon>
        <taxon>Pseudomonadati</taxon>
        <taxon>Nitrospirota</taxon>
        <taxon>Nitrospiria</taxon>
        <taxon>Nitrospirales</taxon>
        <taxon>Nitrospiraceae</taxon>
        <taxon>Nitrospira</taxon>
    </lineage>
</organism>
<reference evidence="2" key="1">
    <citation type="submission" date="2018-04" db="EMBL/GenBank/DDBJ databases">
        <authorList>
            <person name="Lucker S."/>
            <person name="Sakoula D."/>
        </authorList>
    </citation>
    <scope>NUCLEOTIDE SEQUENCE [LARGE SCALE GENOMIC DNA]</scope>
</reference>
<evidence type="ECO:0000313" key="2">
    <source>
        <dbReference type="Proteomes" id="UP000248168"/>
    </source>
</evidence>
<dbReference type="AlphaFoldDB" id="A0A330L090"/>
<keyword evidence="2" id="KW-1185">Reference proteome</keyword>
<protein>
    <submittedName>
        <fullName evidence="1">Uncharacterized protein</fullName>
    </submittedName>
</protein>
<sequence>MGRSYINIRTKLESMVESGNFLMNGQERKQLVKVSRSLHTKTIHHSLVQIKFLVDATECSGRGHVRPKVSQLDLGSH</sequence>
<proteinExistence type="predicted"/>
<dbReference type="InParanoid" id="A0A330L090"/>
<gene>
    <name evidence="1" type="ORF">NITLEN_10264</name>
</gene>
<dbReference type="EMBL" id="OUNR01000001">
    <property type="protein sequence ID" value="SPP63178.1"/>
    <property type="molecule type" value="Genomic_DNA"/>
</dbReference>
<dbReference type="Proteomes" id="UP000248168">
    <property type="component" value="Unassembled WGS sequence"/>
</dbReference>
<accession>A0A330L090</accession>
<evidence type="ECO:0000313" key="1">
    <source>
        <dbReference type="EMBL" id="SPP63178.1"/>
    </source>
</evidence>